<organism evidence="1 2">
    <name type="scientific">Streptosporangium sandarakinum</name>
    <dbReference type="NCBI Taxonomy" id="1260955"/>
    <lineage>
        <taxon>Bacteria</taxon>
        <taxon>Bacillati</taxon>
        <taxon>Actinomycetota</taxon>
        <taxon>Actinomycetes</taxon>
        <taxon>Streptosporangiales</taxon>
        <taxon>Streptosporangiaceae</taxon>
        <taxon>Streptosporangium</taxon>
    </lineage>
</organism>
<dbReference type="Proteomes" id="UP000576393">
    <property type="component" value="Unassembled WGS sequence"/>
</dbReference>
<accession>A0A852VBK2</accession>
<comment type="caution">
    <text evidence="1">The sequence shown here is derived from an EMBL/GenBank/DDBJ whole genome shotgun (WGS) entry which is preliminary data.</text>
</comment>
<reference evidence="1 2" key="1">
    <citation type="submission" date="2020-07" db="EMBL/GenBank/DDBJ databases">
        <title>Sequencing the genomes of 1000 actinobacteria strains.</title>
        <authorList>
            <person name="Klenk H.-P."/>
        </authorList>
    </citation>
    <scope>NUCLEOTIDE SEQUENCE [LARGE SCALE GENOMIC DNA]</scope>
    <source>
        <strain evidence="1 2">DSM 45763</strain>
    </source>
</reference>
<dbReference type="RefSeq" id="WP_179829071.1">
    <property type="nucleotide sequence ID" value="NZ_JACCCO010000004.1"/>
</dbReference>
<sequence length="78" mass="8354">MTRTFTPNLLDALTERIGKQAATQAINLFAAWADGAANELDIVAGECPCPEDHAADAEHFRHLSLVMVNVYDADPSAA</sequence>
<keyword evidence="2" id="KW-1185">Reference proteome</keyword>
<protein>
    <submittedName>
        <fullName evidence="1">Uncharacterized protein</fullName>
    </submittedName>
</protein>
<dbReference type="EMBL" id="JACCCO010000004">
    <property type="protein sequence ID" value="NYF44613.1"/>
    <property type="molecule type" value="Genomic_DNA"/>
</dbReference>
<proteinExistence type="predicted"/>
<dbReference type="AlphaFoldDB" id="A0A852VBK2"/>
<name>A0A852VBK2_9ACTN</name>
<gene>
    <name evidence="1" type="ORF">HDA43_006855</name>
</gene>
<evidence type="ECO:0000313" key="2">
    <source>
        <dbReference type="Proteomes" id="UP000576393"/>
    </source>
</evidence>
<evidence type="ECO:0000313" key="1">
    <source>
        <dbReference type="EMBL" id="NYF44613.1"/>
    </source>
</evidence>